<feature type="transmembrane region" description="Helical" evidence="5">
    <location>
        <begin position="128"/>
        <end position="144"/>
    </location>
</feature>
<feature type="domain" description="Sodium/calcium exchanger membrane region" evidence="6">
    <location>
        <begin position="2"/>
        <end position="142"/>
    </location>
</feature>
<dbReference type="EMBL" id="NRRL01000027">
    <property type="protein sequence ID" value="MBK1668609.1"/>
    <property type="molecule type" value="Genomic_DNA"/>
</dbReference>
<feature type="transmembrane region" description="Helical" evidence="5">
    <location>
        <begin position="269"/>
        <end position="289"/>
    </location>
</feature>
<accession>A0ABS1DEH7</accession>
<feature type="transmembrane region" description="Helical" evidence="5">
    <location>
        <begin position="76"/>
        <end position="93"/>
    </location>
</feature>
<dbReference type="PANTHER" id="PTHR10846:SF8">
    <property type="entry name" value="INNER MEMBRANE PROTEIN YRBG"/>
    <property type="match status" value="1"/>
</dbReference>
<comment type="subcellular location">
    <subcellularLocation>
        <location evidence="1">Membrane</location>
        <topology evidence="1">Multi-pass membrane protein</topology>
    </subcellularLocation>
</comment>
<comment type="caution">
    <text evidence="7">The sequence shown here is derived from an EMBL/GenBank/DDBJ whole genome shotgun (WGS) entry which is preliminary data.</text>
</comment>
<evidence type="ECO:0000256" key="5">
    <source>
        <dbReference type="SAM" id="Phobius"/>
    </source>
</evidence>
<proteinExistence type="predicted"/>
<dbReference type="PANTHER" id="PTHR10846">
    <property type="entry name" value="SODIUM/POTASSIUM/CALCIUM EXCHANGER"/>
    <property type="match status" value="1"/>
</dbReference>
<keyword evidence="2 5" id="KW-0812">Transmembrane</keyword>
<feature type="transmembrane region" description="Helical" evidence="5">
    <location>
        <begin position="208"/>
        <end position="231"/>
    </location>
</feature>
<keyword evidence="4 5" id="KW-0472">Membrane</keyword>
<evidence type="ECO:0000259" key="6">
    <source>
        <dbReference type="Pfam" id="PF01699"/>
    </source>
</evidence>
<feature type="transmembrane region" description="Helical" evidence="5">
    <location>
        <begin position="170"/>
        <end position="188"/>
    </location>
</feature>
<dbReference type="Gene3D" id="1.20.1420.30">
    <property type="entry name" value="NCX, central ion-binding region"/>
    <property type="match status" value="1"/>
</dbReference>
<dbReference type="InterPro" id="IPR004837">
    <property type="entry name" value="NaCa_Exmemb"/>
</dbReference>
<keyword evidence="8" id="KW-1185">Reference proteome</keyword>
<evidence type="ECO:0000256" key="1">
    <source>
        <dbReference type="ARBA" id="ARBA00004141"/>
    </source>
</evidence>
<protein>
    <submittedName>
        <fullName evidence="7">Sodium:calcium antiporter</fullName>
    </submittedName>
</protein>
<keyword evidence="3 5" id="KW-1133">Transmembrane helix</keyword>
<feature type="transmembrane region" description="Helical" evidence="5">
    <location>
        <begin position="105"/>
        <end position="122"/>
    </location>
</feature>
<feature type="transmembrane region" description="Helical" evidence="5">
    <location>
        <begin position="243"/>
        <end position="263"/>
    </location>
</feature>
<dbReference type="RefSeq" id="WP_200340925.1">
    <property type="nucleotide sequence ID" value="NZ_NRRL01000027.1"/>
</dbReference>
<dbReference type="Pfam" id="PF01699">
    <property type="entry name" value="Na_Ca_ex"/>
    <property type="match status" value="2"/>
</dbReference>
<organism evidence="7 8">
    <name type="scientific">Rhodovibrio sodomensis</name>
    <dbReference type="NCBI Taxonomy" id="1088"/>
    <lineage>
        <taxon>Bacteria</taxon>
        <taxon>Pseudomonadati</taxon>
        <taxon>Pseudomonadota</taxon>
        <taxon>Alphaproteobacteria</taxon>
        <taxon>Rhodospirillales</taxon>
        <taxon>Rhodovibrionaceae</taxon>
        <taxon>Rhodovibrio</taxon>
    </lineage>
</organism>
<dbReference type="Proteomes" id="UP001296873">
    <property type="component" value="Unassembled WGS sequence"/>
</dbReference>
<evidence type="ECO:0000313" key="7">
    <source>
        <dbReference type="EMBL" id="MBK1668609.1"/>
    </source>
</evidence>
<dbReference type="NCBIfam" id="TIGR00367">
    <property type="entry name" value="calcium/sodium antiporter"/>
    <property type="match status" value="1"/>
</dbReference>
<dbReference type="InterPro" id="IPR004481">
    <property type="entry name" value="K/Na/Ca-exchanger"/>
</dbReference>
<evidence type="ECO:0000256" key="3">
    <source>
        <dbReference type="ARBA" id="ARBA00022989"/>
    </source>
</evidence>
<reference evidence="7 8" key="1">
    <citation type="journal article" date="2020" name="Microorganisms">
        <title>Osmotic Adaptation and Compatible Solute Biosynthesis of Phototrophic Bacteria as Revealed from Genome Analyses.</title>
        <authorList>
            <person name="Imhoff J.F."/>
            <person name="Rahn T."/>
            <person name="Kunzel S."/>
            <person name="Keller A."/>
            <person name="Neulinger S.C."/>
        </authorList>
    </citation>
    <scope>NUCLEOTIDE SEQUENCE [LARGE SCALE GENOMIC DNA]</scope>
    <source>
        <strain evidence="7 8">DSM 9895</strain>
    </source>
</reference>
<name>A0ABS1DEH7_9PROT</name>
<sequence>MTWLMLVIGLLLLVAGGDGLVRGSVALAQRAGISPLLIGLTLVGFGTSTPELLTSVGAALADSPGIAVGNVVGSNIANILLILGLAALIRPIAVAPAALKRDTTICLAVAGICALAVLYGTLNRPVGGVLLVLLVVYVVATYLLDRRGGGPVAALHASEAAAVAPRPQRLWLSAAMALGGLALTLAGAKLLVDAAVTLAGAAGVSETVIGLTIVAVGTSLPELITSLVAALRGQSDVAFGNVVGSNIFNVLGILGVTALVQPIPVPPEIASFDIWVMIAASVLLIVFAATGRRLSRGEGAASMAAYALYLIAVGGAI</sequence>
<evidence type="ECO:0000256" key="4">
    <source>
        <dbReference type="ARBA" id="ARBA00023136"/>
    </source>
</evidence>
<gene>
    <name evidence="7" type="ORF">CKO28_11250</name>
</gene>
<evidence type="ECO:0000313" key="8">
    <source>
        <dbReference type="Proteomes" id="UP001296873"/>
    </source>
</evidence>
<evidence type="ECO:0000256" key="2">
    <source>
        <dbReference type="ARBA" id="ARBA00022692"/>
    </source>
</evidence>
<dbReference type="InterPro" id="IPR044880">
    <property type="entry name" value="NCX_ion-bd_dom_sf"/>
</dbReference>
<feature type="domain" description="Sodium/calcium exchanger membrane region" evidence="6">
    <location>
        <begin position="173"/>
        <end position="312"/>
    </location>
</feature>